<organism evidence="17 18">
    <name type="scientific">Albula glossodonta</name>
    <name type="common">roundjaw bonefish</name>
    <dbReference type="NCBI Taxonomy" id="121402"/>
    <lineage>
        <taxon>Eukaryota</taxon>
        <taxon>Metazoa</taxon>
        <taxon>Chordata</taxon>
        <taxon>Craniata</taxon>
        <taxon>Vertebrata</taxon>
        <taxon>Euteleostomi</taxon>
        <taxon>Actinopterygii</taxon>
        <taxon>Neopterygii</taxon>
        <taxon>Teleostei</taxon>
        <taxon>Albuliformes</taxon>
        <taxon>Albulidae</taxon>
        <taxon>Albula</taxon>
    </lineage>
</organism>
<evidence type="ECO:0000256" key="13">
    <source>
        <dbReference type="ARBA" id="ARBA00023242"/>
    </source>
</evidence>
<feature type="region of interest" description="Disordered" evidence="15">
    <location>
        <begin position="384"/>
        <end position="409"/>
    </location>
</feature>
<dbReference type="CDD" id="cd12321">
    <property type="entry name" value="RRM1_TDP43"/>
    <property type="match status" value="1"/>
</dbReference>
<gene>
    <name evidence="17" type="ORF">JZ751_014882</name>
</gene>
<dbReference type="Pfam" id="PF20910">
    <property type="entry name" value="TDP-43_C"/>
    <property type="match status" value="1"/>
</dbReference>
<evidence type="ECO:0000256" key="4">
    <source>
        <dbReference type="ARBA" id="ARBA00022491"/>
    </source>
</evidence>
<keyword evidence="6" id="KW-0677">Repeat</keyword>
<dbReference type="Pfam" id="PF18694">
    <property type="entry name" value="TDP-43_N"/>
    <property type="match status" value="1"/>
</dbReference>
<protein>
    <recommendedName>
        <fullName evidence="3">TAR DNA-binding protein 43</fullName>
    </recommendedName>
</protein>
<evidence type="ECO:0000256" key="7">
    <source>
        <dbReference type="ARBA" id="ARBA00022884"/>
    </source>
</evidence>
<keyword evidence="18" id="KW-1185">Reference proteome</keyword>
<dbReference type="InterPro" id="IPR041105">
    <property type="entry name" value="TDP-43_N"/>
</dbReference>
<dbReference type="InterPro" id="IPR049124">
    <property type="entry name" value="TDP-43_C"/>
</dbReference>
<dbReference type="GO" id="GO:0005739">
    <property type="term" value="C:mitochondrion"/>
    <property type="evidence" value="ECO:0007669"/>
    <property type="project" value="UniProtKB-SubCell"/>
</dbReference>
<evidence type="ECO:0000256" key="2">
    <source>
        <dbReference type="ARBA" id="ARBA00004173"/>
    </source>
</evidence>
<keyword evidence="13" id="KW-0539">Nucleus</keyword>
<evidence type="ECO:0000256" key="6">
    <source>
        <dbReference type="ARBA" id="ARBA00022737"/>
    </source>
</evidence>
<keyword evidence="4" id="KW-0678">Repressor</keyword>
<dbReference type="CDD" id="cd12322">
    <property type="entry name" value="RRM2_TDP43"/>
    <property type="match status" value="1"/>
</dbReference>
<feature type="region of interest" description="Disordered" evidence="15">
    <location>
        <begin position="344"/>
        <end position="369"/>
    </location>
</feature>
<dbReference type="GO" id="GO:0005654">
    <property type="term" value="C:nucleoplasm"/>
    <property type="evidence" value="ECO:0007669"/>
    <property type="project" value="TreeGrafter"/>
</dbReference>
<evidence type="ECO:0000256" key="9">
    <source>
        <dbReference type="ARBA" id="ARBA00023125"/>
    </source>
</evidence>
<evidence type="ECO:0000313" key="17">
    <source>
        <dbReference type="EMBL" id="KAG9332783.1"/>
    </source>
</evidence>
<dbReference type="FunFam" id="3.30.70.330:FF:000107">
    <property type="entry name" value="TAR DNA-binding protein 43"/>
    <property type="match status" value="1"/>
</dbReference>
<dbReference type="FunFam" id="3.30.70.330:FF:000098">
    <property type="entry name" value="TAR DNA-binding protein 43"/>
    <property type="match status" value="1"/>
</dbReference>
<dbReference type="GO" id="GO:0003690">
    <property type="term" value="F:double-stranded DNA binding"/>
    <property type="evidence" value="ECO:0007669"/>
    <property type="project" value="UniProtKB-ARBA"/>
</dbReference>
<dbReference type="GO" id="GO:0010468">
    <property type="term" value="P:regulation of gene expression"/>
    <property type="evidence" value="ECO:0007669"/>
    <property type="project" value="TreeGrafter"/>
</dbReference>
<dbReference type="AlphaFoldDB" id="A0A8T2MYG7"/>
<dbReference type="Pfam" id="PF00076">
    <property type="entry name" value="RRM_1"/>
    <property type="match status" value="2"/>
</dbReference>
<dbReference type="OrthoDB" id="2020831at2759"/>
<comment type="subcellular location">
    <subcellularLocation>
        <location evidence="2">Mitochondrion</location>
    </subcellularLocation>
    <subcellularLocation>
        <location evidence="1">Nucleus</location>
    </subcellularLocation>
</comment>
<dbReference type="SUPFAM" id="SSF54928">
    <property type="entry name" value="RNA-binding domain, RBD"/>
    <property type="match status" value="2"/>
</dbReference>
<evidence type="ECO:0000259" key="16">
    <source>
        <dbReference type="PROSITE" id="PS50102"/>
    </source>
</evidence>
<evidence type="ECO:0000256" key="12">
    <source>
        <dbReference type="ARBA" id="ARBA00023187"/>
    </source>
</evidence>
<dbReference type="EMBL" id="JAFBMS010000237">
    <property type="protein sequence ID" value="KAG9332783.1"/>
    <property type="molecule type" value="Genomic_DNA"/>
</dbReference>
<dbReference type="InterPro" id="IPR000504">
    <property type="entry name" value="RRM_dom"/>
</dbReference>
<comment type="caution">
    <text evidence="17">The sequence shown here is derived from an EMBL/GenBank/DDBJ whole genome shotgun (WGS) entry which is preliminary data.</text>
</comment>
<feature type="compositionally biased region" description="Low complexity" evidence="15">
    <location>
        <begin position="344"/>
        <end position="356"/>
    </location>
</feature>
<name>A0A8T2MYG7_9TELE</name>
<keyword evidence="9" id="KW-0238">DNA-binding</keyword>
<evidence type="ECO:0000256" key="15">
    <source>
        <dbReference type="SAM" id="MobiDB-lite"/>
    </source>
</evidence>
<dbReference type="GO" id="GO:0000785">
    <property type="term" value="C:chromatin"/>
    <property type="evidence" value="ECO:0007669"/>
    <property type="project" value="TreeGrafter"/>
</dbReference>
<dbReference type="GO" id="GO:0006397">
    <property type="term" value="P:mRNA processing"/>
    <property type="evidence" value="ECO:0007669"/>
    <property type="project" value="UniProtKB-KW"/>
</dbReference>
<dbReference type="CDD" id="cd19609">
    <property type="entry name" value="NTD_TDP-43"/>
    <property type="match status" value="1"/>
</dbReference>
<evidence type="ECO:0000256" key="3">
    <source>
        <dbReference type="ARBA" id="ARBA00018889"/>
    </source>
</evidence>
<evidence type="ECO:0000256" key="10">
    <source>
        <dbReference type="ARBA" id="ARBA00023128"/>
    </source>
</evidence>
<dbReference type="SMART" id="SM00360">
    <property type="entry name" value="RRM"/>
    <property type="match status" value="2"/>
</dbReference>
<evidence type="ECO:0000256" key="5">
    <source>
        <dbReference type="ARBA" id="ARBA00022664"/>
    </source>
</evidence>
<evidence type="ECO:0000256" key="8">
    <source>
        <dbReference type="ARBA" id="ARBA00023015"/>
    </source>
</evidence>
<evidence type="ECO:0000256" key="14">
    <source>
        <dbReference type="PROSITE-ProRule" id="PRU00176"/>
    </source>
</evidence>
<keyword evidence="12" id="KW-0508">mRNA splicing</keyword>
<keyword evidence="10" id="KW-0496">Mitochondrion</keyword>
<dbReference type="PANTHER" id="PTHR48033:SF9">
    <property type="entry name" value="TAR DNA-BINDING PROTEIN 43"/>
    <property type="match status" value="1"/>
</dbReference>
<reference evidence="17" key="1">
    <citation type="thesis" date="2021" institute="BYU ScholarsArchive" country="Provo, UT, USA">
        <title>Applications of and Algorithms for Genome Assembly and Genomic Analyses with an Emphasis on Marine Teleosts.</title>
        <authorList>
            <person name="Pickett B.D."/>
        </authorList>
    </citation>
    <scope>NUCLEOTIDE SEQUENCE</scope>
    <source>
        <strain evidence="17">HI-2016</strain>
    </source>
</reference>
<dbReference type="Proteomes" id="UP000824540">
    <property type="component" value="Unassembled WGS sequence"/>
</dbReference>
<dbReference type="GO" id="GO:0003723">
    <property type="term" value="F:RNA binding"/>
    <property type="evidence" value="ECO:0007669"/>
    <property type="project" value="UniProtKB-UniRule"/>
</dbReference>
<dbReference type="PANTHER" id="PTHR48033">
    <property type="entry name" value="RNA-BINDING (RRM/RBD/RNP MOTIFS) FAMILY PROTEIN"/>
    <property type="match status" value="1"/>
</dbReference>
<dbReference type="GO" id="GO:0008380">
    <property type="term" value="P:RNA splicing"/>
    <property type="evidence" value="ECO:0007669"/>
    <property type="project" value="UniProtKB-KW"/>
</dbReference>
<evidence type="ECO:0000256" key="1">
    <source>
        <dbReference type="ARBA" id="ARBA00004123"/>
    </source>
</evidence>
<proteinExistence type="predicted"/>
<dbReference type="Gene3D" id="3.30.70.330">
    <property type="match status" value="2"/>
</dbReference>
<feature type="domain" description="RRM" evidence="16">
    <location>
        <begin position="105"/>
        <end position="201"/>
    </location>
</feature>
<dbReference type="InterPro" id="IPR012677">
    <property type="entry name" value="Nucleotide-bd_a/b_plait_sf"/>
</dbReference>
<sequence>MADLYIRVAEDENEEPMEIPSEDDGTVLLSTVAAQFPGACGLRYRSPVSQCMRGVRLVEGILHAPENDWGNLVYVVNYPKDNKRKMEEIDAASAVKIKRGVQKTSDLIVLGLPWKTSEQDLKDYFSTFGEVIMVQVKRDVKTGNSKGFGFVRFTEYETQVKVMSQRHMIDGRWCDCKLPNSKQGPDEPMRSRKVFVGRCTEDMSAEELRQFFMQYGEVTDVFIPKPFRAFAFVTFADDQVAQSLCGEDLIIKGVSVHISNAEPKHNNSRQMMERGGRFGAGGFGAGGFGSSRGGLGNSANNNMGSGVNFGALSLNPAMMAAAQAALQSSWGMMGMLASQQGQSTASSTAATGQTSAIREQSQTLSSSNNNYGSSSASLGWGAGSNSGTSSGFSSGFGSSMESKSSGWGM</sequence>
<accession>A0A8T2MYG7</accession>
<keyword evidence="8" id="KW-0805">Transcription regulation</keyword>
<evidence type="ECO:0000256" key="11">
    <source>
        <dbReference type="ARBA" id="ARBA00023163"/>
    </source>
</evidence>
<feature type="domain" description="RRM" evidence="16">
    <location>
        <begin position="192"/>
        <end position="263"/>
    </location>
</feature>
<dbReference type="InterPro" id="IPR035979">
    <property type="entry name" value="RBD_domain_sf"/>
</dbReference>
<evidence type="ECO:0000313" key="18">
    <source>
        <dbReference type="Proteomes" id="UP000824540"/>
    </source>
</evidence>
<dbReference type="PROSITE" id="PS50102">
    <property type="entry name" value="RRM"/>
    <property type="match status" value="2"/>
</dbReference>
<keyword evidence="5" id="KW-0507">mRNA processing</keyword>
<keyword evidence="11" id="KW-0804">Transcription</keyword>
<keyword evidence="7 14" id="KW-0694">RNA-binding</keyword>